<evidence type="ECO:0000313" key="2">
    <source>
        <dbReference type="EMBL" id="GFA96794.1"/>
    </source>
</evidence>
<dbReference type="PANTHER" id="PTHR47477:SF8">
    <property type="entry name" value="TNF RECEPTOR-ASSOCIATED FACTOR HOMOLOG 1A"/>
    <property type="match status" value="1"/>
</dbReference>
<protein>
    <submittedName>
        <fullName evidence="2">Uncharacterized protein</fullName>
    </submittedName>
</protein>
<gene>
    <name evidence="2" type="ORF">Tci_668766</name>
</gene>
<feature type="region of interest" description="Disordered" evidence="1">
    <location>
        <begin position="1"/>
        <end position="39"/>
    </location>
</feature>
<feature type="compositionally biased region" description="Basic residues" evidence="1">
    <location>
        <begin position="143"/>
        <end position="155"/>
    </location>
</feature>
<proteinExistence type="predicted"/>
<evidence type="ECO:0000256" key="1">
    <source>
        <dbReference type="SAM" id="MobiDB-lite"/>
    </source>
</evidence>
<name>A0A699KMC4_TANCI</name>
<sequence length="232" mass="25177">GKQKRNNRKLKDKGKDEITGATVAEEEDKPQQQIPIDGRKGILTEDAELLLDTPEDVSDASDSVNCVLDEAHAYRLCLLSLNDRDSSPVNYDTDTSEAQPHIGFIAHYGARKSPSMIDDSSSTCSTDSLPSVVYKEDLLQNRKSQKSPTRGKNKQGRVLSEVTGSEAANSPVAESCKMNELESDVAVLSLQDGVKSVEQHVSKKVVILLLALSSADKHLLSSLFGVSLAFSF</sequence>
<organism evidence="2">
    <name type="scientific">Tanacetum cinerariifolium</name>
    <name type="common">Dalmatian daisy</name>
    <name type="synonym">Chrysanthemum cinerariifolium</name>
    <dbReference type="NCBI Taxonomy" id="118510"/>
    <lineage>
        <taxon>Eukaryota</taxon>
        <taxon>Viridiplantae</taxon>
        <taxon>Streptophyta</taxon>
        <taxon>Embryophyta</taxon>
        <taxon>Tracheophyta</taxon>
        <taxon>Spermatophyta</taxon>
        <taxon>Magnoliopsida</taxon>
        <taxon>eudicotyledons</taxon>
        <taxon>Gunneridae</taxon>
        <taxon>Pentapetalae</taxon>
        <taxon>asterids</taxon>
        <taxon>campanulids</taxon>
        <taxon>Asterales</taxon>
        <taxon>Asteraceae</taxon>
        <taxon>Asteroideae</taxon>
        <taxon>Anthemideae</taxon>
        <taxon>Anthemidinae</taxon>
        <taxon>Tanacetum</taxon>
    </lineage>
</organism>
<dbReference type="AlphaFoldDB" id="A0A699KMC4"/>
<comment type="caution">
    <text evidence="2">The sequence shown here is derived from an EMBL/GenBank/DDBJ whole genome shotgun (WGS) entry which is preliminary data.</text>
</comment>
<dbReference type="PANTHER" id="PTHR47477">
    <property type="entry name" value="TNF RECEPTOR-ASSOCIATED FACTOR HOMOLOG 1A"/>
    <property type="match status" value="1"/>
</dbReference>
<feature type="region of interest" description="Disordered" evidence="1">
    <location>
        <begin position="140"/>
        <end position="171"/>
    </location>
</feature>
<feature type="compositionally biased region" description="Basic residues" evidence="1">
    <location>
        <begin position="1"/>
        <end position="12"/>
    </location>
</feature>
<dbReference type="InterPro" id="IPR055327">
    <property type="entry name" value="TRAF1A/B"/>
</dbReference>
<reference evidence="2" key="1">
    <citation type="journal article" date="2019" name="Sci. Rep.">
        <title>Draft genome of Tanacetum cinerariifolium, the natural source of mosquito coil.</title>
        <authorList>
            <person name="Yamashiro T."/>
            <person name="Shiraishi A."/>
            <person name="Satake H."/>
            <person name="Nakayama K."/>
        </authorList>
    </citation>
    <scope>NUCLEOTIDE SEQUENCE</scope>
</reference>
<accession>A0A699KMC4</accession>
<dbReference type="EMBL" id="BKCJ010524054">
    <property type="protein sequence ID" value="GFA96794.1"/>
    <property type="molecule type" value="Genomic_DNA"/>
</dbReference>
<feature type="non-terminal residue" evidence="2">
    <location>
        <position position="1"/>
    </location>
</feature>